<reference evidence="1 2" key="1">
    <citation type="submission" date="2024-03" db="EMBL/GenBank/DDBJ databases">
        <title>Mouse gut bacterial collection (mGBC) of GemPharmatech.</title>
        <authorList>
            <person name="He Y."/>
            <person name="Dong L."/>
            <person name="Wu D."/>
            <person name="Gao X."/>
            <person name="Lin Z."/>
        </authorList>
    </citation>
    <scope>NUCLEOTIDE SEQUENCE [LARGE SCALE GENOMIC DNA]</scope>
    <source>
        <strain evidence="1 2">20-218</strain>
    </source>
</reference>
<evidence type="ECO:0000313" key="2">
    <source>
        <dbReference type="Proteomes" id="UP001565242"/>
    </source>
</evidence>
<protein>
    <submittedName>
        <fullName evidence="1">Uncharacterized protein</fullName>
    </submittedName>
</protein>
<comment type="caution">
    <text evidence="1">The sequence shown here is derived from an EMBL/GenBank/DDBJ whole genome shotgun (WGS) entry which is preliminary data.</text>
</comment>
<dbReference type="RefSeq" id="WP_369918029.1">
    <property type="nucleotide sequence ID" value="NZ_JBCLSQ010000009.1"/>
</dbReference>
<proteinExistence type="predicted"/>
<sequence length="57" mass="6716">MSLREEFLNYLSSKGIQFSPCVFKDEKAIPPREDWDGFVETLNNFFNKNKEKQDGKV</sequence>
<evidence type="ECO:0000313" key="1">
    <source>
        <dbReference type="EMBL" id="MEY8537749.1"/>
    </source>
</evidence>
<name>A0ABV4D7S1_9LACT</name>
<dbReference type="EMBL" id="JBCLSQ010000009">
    <property type="protein sequence ID" value="MEY8537749.1"/>
    <property type="molecule type" value="Genomic_DNA"/>
</dbReference>
<organism evidence="1 2">
    <name type="scientific">Lactococcus muris</name>
    <dbReference type="NCBI Taxonomy" id="2941330"/>
    <lineage>
        <taxon>Bacteria</taxon>
        <taxon>Bacillati</taxon>
        <taxon>Bacillota</taxon>
        <taxon>Bacilli</taxon>
        <taxon>Lactobacillales</taxon>
        <taxon>Streptococcaceae</taxon>
        <taxon>Lactococcus</taxon>
    </lineage>
</organism>
<gene>
    <name evidence="1" type="ORF">AALM99_04750</name>
</gene>
<keyword evidence="2" id="KW-1185">Reference proteome</keyword>
<accession>A0ABV4D7S1</accession>
<dbReference type="Proteomes" id="UP001565242">
    <property type="component" value="Unassembled WGS sequence"/>
</dbReference>